<dbReference type="InterPro" id="IPR045660">
    <property type="entry name" value="DUF6390"/>
</dbReference>
<dbReference type="AlphaFoldDB" id="A0A1F5ZK02"/>
<dbReference type="Proteomes" id="UP000176923">
    <property type="component" value="Unassembled WGS sequence"/>
</dbReference>
<proteinExistence type="predicted"/>
<dbReference type="EMBL" id="MFJL01000043">
    <property type="protein sequence ID" value="OGG12655.1"/>
    <property type="molecule type" value="Genomic_DNA"/>
</dbReference>
<sequence>MSIPGISLCCRFAYPPNSLFLCGPEKQKDLKWYSENQSQDKGTFEILSQFSTLYPYLKLIASFNNIPDLFDERIVAAYWIGNSLLENIPIRRFVSHLEDDLDLKIKIKRKDRQILFDKIVQGGLPHHSFHVLNIYKRTGHLDIPQTIETMDACIINFGKVTKITHNLICVKTQPLTITNGKLTWGNEKERCLIKQGQEDRVISDISVGDYVSYHWGYFCTKLNLNQVMQLRHYTEISMHFASKI</sequence>
<evidence type="ECO:0000313" key="2">
    <source>
        <dbReference type="Proteomes" id="UP000176923"/>
    </source>
</evidence>
<reference evidence="1 2" key="1">
    <citation type="journal article" date="2016" name="Nat. Commun.">
        <title>Thousands of microbial genomes shed light on interconnected biogeochemical processes in an aquifer system.</title>
        <authorList>
            <person name="Anantharaman K."/>
            <person name="Brown C.T."/>
            <person name="Hug L.A."/>
            <person name="Sharon I."/>
            <person name="Castelle C.J."/>
            <person name="Probst A.J."/>
            <person name="Thomas B.C."/>
            <person name="Singh A."/>
            <person name="Wilkins M.J."/>
            <person name="Karaoz U."/>
            <person name="Brodie E.L."/>
            <person name="Williams K.H."/>
            <person name="Hubbard S.S."/>
            <person name="Banfield J.F."/>
        </authorList>
    </citation>
    <scope>NUCLEOTIDE SEQUENCE [LARGE SCALE GENOMIC DNA]</scope>
</reference>
<gene>
    <name evidence="1" type="ORF">A3D77_04020</name>
</gene>
<name>A0A1F5ZK02_9BACT</name>
<organism evidence="1 2">
    <name type="scientific">Candidatus Gottesmanbacteria bacterium RIFCSPHIGHO2_02_FULL_39_11</name>
    <dbReference type="NCBI Taxonomy" id="1798382"/>
    <lineage>
        <taxon>Bacteria</taxon>
        <taxon>Candidatus Gottesmaniibacteriota</taxon>
    </lineage>
</organism>
<dbReference type="Pfam" id="PF19927">
    <property type="entry name" value="DUF6390"/>
    <property type="match status" value="1"/>
</dbReference>
<dbReference type="STRING" id="1798382.A3D77_04020"/>
<protein>
    <submittedName>
        <fullName evidence="1">Uncharacterized protein</fullName>
    </submittedName>
</protein>
<evidence type="ECO:0000313" key="1">
    <source>
        <dbReference type="EMBL" id="OGG12655.1"/>
    </source>
</evidence>
<comment type="caution">
    <text evidence="1">The sequence shown here is derived from an EMBL/GenBank/DDBJ whole genome shotgun (WGS) entry which is preliminary data.</text>
</comment>
<accession>A0A1F5ZK02</accession>